<evidence type="ECO:0000313" key="2">
    <source>
        <dbReference type="EMBL" id="AKK04920.1"/>
    </source>
</evidence>
<reference evidence="3" key="2">
    <citation type="submission" date="2015-05" db="EMBL/GenBank/DDBJ databases">
        <title>Complete genome sequence of Corynebacterium mustelae DSM 45274, isolated from various tissues of a male ferret with lethal sepsis.</title>
        <authorList>
            <person name="Ruckert C."/>
            <person name="Albersmeier A."/>
            <person name="Winkler A."/>
            <person name="Tauch A."/>
        </authorList>
    </citation>
    <scope>NUCLEOTIDE SEQUENCE [LARGE SCALE GENOMIC DNA]</scope>
    <source>
        <strain evidence="3">DSM 45274</strain>
    </source>
</reference>
<dbReference type="Proteomes" id="UP000035199">
    <property type="component" value="Chromosome"/>
</dbReference>
<reference evidence="2 3" key="1">
    <citation type="journal article" date="2015" name="Genome Announc.">
        <title>Complete Genome Sequence of the Type Strain Corynebacterium mustelae DSM 45274, Isolated from Various Tissues of a Male Ferret with Lethal Sepsis.</title>
        <authorList>
            <person name="Ruckert C."/>
            <person name="Eimer J."/>
            <person name="Winkler A."/>
            <person name="Tauch A."/>
        </authorList>
    </citation>
    <scope>NUCLEOTIDE SEQUENCE [LARGE SCALE GENOMIC DNA]</scope>
    <source>
        <strain evidence="2 3">DSM 45274</strain>
    </source>
</reference>
<dbReference type="RefSeq" id="WP_047261246.1">
    <property type="nucleotide sequence ID" value="NZ_CP011542.1"/>
</dbReference>
<sequence>MKTAPRLAAAAALILAYALSACANDAEQTPPVTTTQAATVASTSVTALPALDFDSSTLERVDAAQFSRDGRTGFSYTNEGKQAFCAVNADAIVCGGTADDSVPDVTFTSNFALRPNAIGLGEVGLAYTLTEGLPQLNIELRAGQWVDFGKVECAKPSTQTLTCRTSSAAFTIDGAGLKIHTQGTVLDEFAQLTNAQAAETITSSPTVQSQSTNTNVEVTGPFTCDVVPGFRQARIDHGTISCQEAMNIIAHYDSIALAQGTGNTLSVEFDGWLCYSPTAASSQIKGIATGCGNDVRGIDISVPLS</sequence>
<dbReference type="PATRIC" id="fig|571915.4.peg.608"/>
<gene>
    <name evidence="2" type="ORF">CMUST_02880</name>
</gene>
<feature type="signal peptide" evidence="1">
    <location>
        <begin position="1"/>
        <end position="23"/>
    </location>
</feature>
<dbReference type="KEGG" id="cmv:CMUST_02880"/>
<feature type="chain" id="PRO_5038923356" evidence="1">
    <location>
        <begin position="24"/>
        <end position="305"/>
    </location>
</feature>
<proteinExistence type="predicted"/>
<keyword evidence="1" id="KW-0732">Signal</keyword>
<dbReference type="AlphaFoldDB" id="A0A0G3GWL1"/>
<evidence type="ECO:0000256" key="1">
    <source>
        <dbReference type="SAM" id="SignalP"/>
    </source>
</evidence>
<dbReference type="PROSITE" id="PS51257">
    <property type="entry name" value="PROKAR_LIPOPROTEIN"/>
    <property type="match status" value="1"/>
</dbReference>
<evidence type="ECO:0000313" key="3">
    <source>
        <dbReference type="Proteomes" id="UP000035199"/>
    </source>
</evidence>
<dbReference type="OrthoDB" id="4411665at2"/>
<protein>
    <submittedName>
        <fullName evidence="2">Uncharacterized protein</fullName>
    </submittedName>
</protein>
<organism evidence="2 3">
    <name type="scientific">Corynebacterium mustelae</name>
    <dbReference type="NCBI Taxonomy" id="571915"/>
    <lineage>
        <taxon>Bacteria</taxon>
        <taxon>Bacillati</taxon>
        <taxon>Actinomycetota</taxon>
        <taxon>Actinomycetes</taxon>
        <taxon>Mycobacteriales</taxon>
        <taxon>Corynebacteriaceae</taxon>
        <taxon>Corynebacterium</taxon>
    </lineage>
</organism>
<dbReference type="EMBL" id="CP011542">
    <property type="protein sequence ID" value="AKK04920.1"/>
    <property type="molecule type" value="Genomic_DNA"/>
</dbReference>
<keyword evidence="3" id="KW-1185">Reference proteome</keyword>
<accession>A0A0G3GWL1</accession>
<dbReference type="STRING" id="571915.CMUST_02880"/>
<name>A0A0G3GWL1_9CORY</name>